<comment type="caution">
    <text evidence="2">The sequence shown here is derived from an EMBL/GenBank/DDBJ whole genome shotgun (WGS) entry which is preliminary data.</text>
</comment>
<dbReference type="Proteomes" id="UP000709336">
    <property type="component" value="Unassembled WGS sequence"/>
</dbReference>
<dbReference type="EMBL" id="JAATNW010000006">
    <property type="protein sequence ID" value="NMH60843.1"/>
    <property type="molecule type" value="Genomic_DNA"/>
</dbReference>
<sequence length="555" mass="63148">MDDFSRHSEIIANNFIQSIIFVDDKAYSTDGHRDQHEFDAQSITRVFSENGKICAVYRPIVESDVEVLSEVAKKSDVAVLDWQIILDDVPIEDGDYDDEADDDDDDVRGIYTKRIIRSLVSASECEYSIKLIIVYTGETDLQYIATEINASLKEGDIENFSICDSDPFTIISDSCKIMVVGKSNSANGRAKHNPALRGKIISYDELPSFISKEFSAMTAGLLSNFAMESLTEIRQNFHHIVRKFSRELDAAYLAHQVLLPNTDDANELLVELIGDTFTSLLRYKQLNRTIDKSYIEKWLKDNVTEKSKLLLKNDGSEDKFEYSRTHSVLLKLLGSNPDVVDKFVQAIGNVKNVKADNSEQALSKSNARTLSSKYAITLFTDVEKYEEINKQFANLCYHRHAFIHTSYLPSLSLGTVVKSTSEEGKYYVCIQQRCDSVRLKDFESRRFLFISLSEIDEGGGFNFLTPDGTKLKIDKGTFALRTVKFNGFNGIVIAKYCERTEKKYFEPSHFCDEIPEKFEFIVELKELYAQRIAEEYSAGLSRVGLDEPEWVRLLN</sequence>
<reference evidence="2 3" key="1">
    <citation type="submission" date="2020-03" db="EMBL/GenBank/DDBJ databases">
        <title>Alteromonas ponticola sp. nov., isolated from seawater.</title>
        <authorList>
            <person name="Yoon J.-H."/>
            <person name="Kim Y.-O."/>
        </authorList>
    </citation>
    <scope>NUCLEOTIDE SEQUENCE [LARGE SCALE GENOMIC DNA]</scope>
    <source>
        <strain evidence="2 3">MYP5</strain>
    </source>
</reference>
<evidence type="ECO:0000313" key="3">
    <source>
        <dbReference type="Proteomes" id="UP000709336"/>
    </source>
</evidence>
<dbReference type="Pfam" id="PF19192">
    <property type="entry name" value="Response_reg_2"/>
    <property type="match status" value="1"/>
</dbReference>
<gene>
    <name evidence="2" type="ORF">HCJ96_12470</name>
</gene>
<accession>A0ABX1R314</accession>
<organism evidence="2 3">
    <name type="scientific">Alteromonas ponticola</name>
    <dbReference type="NCBI Taxonomy" id="2720613"/>
    <lineage>
        <taxon>Bacteria</taxon>
        <taxon>Pseudomonadati</taxon>
        <taxon>Pseudomonadota</taxon>
        <taxon>Gammaproteobacteria</taxon>
        <taxon>Alteromonadales</taxon>
        <taxon>Alteromonadaceae</taxon>
        <taxon>Alteromonas/Salinimonas group</taxon>
        <taxon>Alteromonas</taxon>
    </lineage>
</organism>
<dbReference type="InterPro" id="IPR043834">
    <property type="entry name" value="REC"/>
</dbReference>
<feature type="domain" description="Response receiver" evidence="1">
    <location>
        <begin position="15"/>
        <end position="185"/>
    </location>
</feature>
<evidence type="ECO:0000313" key="2">
    <source>
        <dbReference type="EMBL" id="NMH60843.1"/>
    </source>
</evidence>
<name>A0ABX1R314_9ALTE</name>
<proteinExistence type="predicted"/>
<keyword evidence="3" id="KW-1185">Reference proteome</keyword>
<evidence type="ECO:0000259" key="1">
    <source>
        <dbReference type="Pfam" id="PF19192"/>
    </source>
</evidence>
<protein>
    <recommendedName>
        <fullName evidence="1">Response receiver domain-containing protein</fullName>
    </recommendedName>
</protein>